<dbReference type="AlphaFoldDB" id="A0A8T3BQN2"/>
<gene>
    <name evidence="2" type="ORF">KFK09_008702</name>
</gene>
<name>A0A8T3BQN2_DENNO</name>
<reference evidence="2" key="1">
    <citation type="journal article" date="2022" name="Front. Genet.">
        <title>Chromosome-Scale Assembly of the Dendrobium nobile Genome Provides Insights Into the Molecular Mechanism of the Biosynthesis of the Medicinal Active Ingredient of Dendrobium.</title>
        <authorList>
            <person name="Xu Q."/>
            <person name="Niu S.-C."/>
            <person name="Li K.-L."/>
            <person name="Zheng P.-J."/>
            <person name="Zhang X.-J."/>
            <person name="Jia Y."/>
            <person name="Liu Y."/>
            <person name="Niu Y.-X."/>
            <person name="Yu L.-H."/>
            <person name="Chen D.-F."/>
            <person name="Zhang G.-Q."/>
        </authorList>
    </citation>
    <scope>NUCLEOTIDE SEQUENCE</scope>
    <source>
        <tissue evidence="2">Leaf</tissue>
    </source>
</reference>
<proteinExistence type="predicted"/>
<evidence type="ECO:0000256" key="1">
    <source>
        <dbReference type="SAM" id="MobiDB-lite"/>
    </source>
</evidence>
<comment type="caution">
    <text evidence="2">The sequence shown here is derived from an EMBL/GenBank/DDBJ whole genome shotgun (WGS) entry which is preliminary data.</text>
</comment>
<dbReference type="EMBL" id="JAGYWB010000007">
    <property type="protein sequence ID" value="KAI0516030.1"/>
    <property type="molecule type" value="Genomic_DNA"/>
</dbReference>
<accession>A0A8T3BQN2</accession>
<sequence length="113" mass="12617">MLIGQTTRLVCHLYRRQVSRVRSSSLNQKLFQFLTNSLKRIPTSSSLTESDSIANGYGNSESPKTTTYHSKLPLTFTTPLRSSLGIIIVRTALKAGVYMQELEAKGAQWLHTS</sequence>
<evidence type="ECO:0000313" key="2">
    <source>
        <dbReference type="EMBL" id="KAI0516030.1"/>
    </source>
</evidence>
<feature type="region of interest" description="Disordered" evidence="1">
    <location>
        <begin position="47"/>
        <end position="68"/>
    </location>
</feature>
<dbReference type="Proteomes" id="UP000829196">
    <property type="component" value="Unassembled WGS sequence"/>
</dbReference>
<evidence type="ECO:0000313" key="3">
    <source>
        <dbReference type="Proteomes" id="UP000829196"/>
    </source>
</evidence>
<protein>
    <submittedName>
        <fullName evidence="2">Uncharacterized protein</fullName>
    </submittedName>
</protein>
<keyword evidence="3" id="KW-1185">Reference proteome</keyword>
<organism evidence="2 3">
    <name type="scientific">Dendrobium nobile</name>
    <name type="common">Orchid</name>
    <dbReference type="NCBI Taxonomy" id="94219"/>
    <lineage>
        <taxon>Eukaryota</taxon>
        <taxon>Viridiplantae</taxon>
        <taxon>Streptophyta</taxon>
        <taxon>Embryophyta</taxon>
        <taxon>Tracheophyta</taxon>
        <taxon>Spermatophyta</taxon>
        <taxon>Magnoliopsida</taxon>
        <taxon>Liliopsida</taxon>
        <taxon>Asparagales</taxon>
        <taxon>Orchidaceae</taxon>
        <taxon>Epidendroideae</taxon>
        <taxon>Malaxideae</taxon>
        <taxon>Dendrobiinae</taxon>
        <taxon>Dendrobium</taxon>
    </lineage>
</organism>